<reference evidence="1" key="2">
    <citation type="submission" date="2020-06" db="EMBL/GenBank/DDBJ databases">
        <title>Helianthus annuus Genome sequencing and assembly Release 2.</title>
        <authorList>
            <person name="Gouzy J."/>
            <person name="Langlade N."/>
            <person name="Munos S."/>
        </authorList>
    </citation>
    <scope>NUCLEOTIDE SEQUENCE</scope>
    <source>
        <tissue evidence="1">Leaves</tissue>
    </source>
</reference>
<keyword evidence="2" id="KW-1185">Reference proteome</keyword>
<name>A0A9K3I9N0_HELAN</name>
<evidence type="ECO:0000313" key="2">
    <source>
        <dbReference type="Proteomes" id="UP000215914"/>
    </source>
</evidence>
<dbReference type="Proteomes" id="UP000215914">
    <property type="component" value="Unassembled WGS sequence"/>
</dbReference>
<accession>A0A9K3I9N0</accession>
<dbReference type="AlphaFoldDB" id="A0A9K3I9N0"/>
<reference evidence="1" key="1">
    <citation type="journal article" date="2017" name="Nature">
        <title>The sunflower genome provides insights into oil metabolism, flowering and Asterid evolution.</title>
        <authorList>
            <person name="Badouin H."/>
            <person name="Gouzy J."/>
            <person name="Grassa C.J."/>
            <person name="Murat F."/>
            <person name="Staton S.E."/>
            <person name="Cottret L."/>
            <person name="Lelandais-Briere C."/>
            <person name="Owens G.L."/>
            <person name="Carrere S."/>
            <person name="Mayjonade B."/>
            <person name="Legrand L."/>
            <person name="Gill N."/>
            <person name="Kane N.C."/>
            <person name="Bowers J.E."/>
            <person name="Hubner S."/>
            <person name="Bellec A."/>
            <person name="Berard A."/>
            <person name="Berges H."/>
            <person name="Blanchet N."/>
            <person name="Boniface M.C."/>
            <person name="Brunel D."/>
            <person name="Catrice O."/>
            <person name="Chaidir N."/>
            <person name="Claudel C."/>
            <person name="Donnadieu C."/>
            <person name="Faraut T."/>
            <person name="Fievet G."/>
            <person name="Helmstetter N."/>
            <person name="King M."/>
            <person name="Knapp S.J."/>
            <person name="Lai Z."/>
            <person name="Le Paslier M.C."/>
            <person name="Lippi Y."/>
            <person name="Lorenzon L."/>
            <person name="Mandel J.R."/>
            <person name="Marage G."/>
            <person name="Marchand G."/>
            <person name="Marquand E."/>
            <person name="Bret-Mestries E."/>
            <person name="Morien E."/>
            <person name="Nambeesan S."/>
            <person name="Nguyen T."/>
            <person name="Pegot-Espagnet P."/>
            <person name="Pouilly N."/>
            <person name="Raftis F."/>
            <person name="Sallet E."/>
            <person name="Schiex T."/>
            <person name="Thomas J."/>
            <person name="Vandecasteele C."/>
            <person name="Vares D."/>
            <person name="Vear F."/>
            <person name="Vautrin S."/>
            <person name="Crespi M."/>
            <person name="Mangin B."/>
            <person name="Burke J.M."/>
            <person name="Salse J."/>
            <person name="Munos S."/>
            <person name="Vincourt P."/>
            <person name="Rieseberg L.H."/>
            <person name="Langlade N.B."/>
        </authorList>
    </citation>
    <scope>NUCLEOTIDE SEQUENCE</scope>
    <source>
        <tissue evidence="1">Leaves</tissue>
    </source>
</reference>
<sequence length="48" mass="5109">MNVQTMNGVSVVLEMRSERARGGLSVVAWCGKLNAIACASETCARIPK</sequence>
<evidence type="ECO:0000313" key="1">
    <source>
        <dbReference type="EMBL" id="KAF5792688.1"/>
    </source>
</evidence>
<protein>
    <submittedName>
        <fullName evidence="1">Uncharacterized protein</fullName>
    </submittedName>
</protein>
<comment type="caution">
    <text evidence="1">The sequence shown here is derived from an EMBL/GenBank/DDBJ whole genome shotgun (WGS) entry which is preliminary data.</text>
</comment>
<dbReference type="Gramene" id="mRNA:HanXRQr2_Chr09g0408801">
    <property type="protein sequence ID" value="mRNA:HanXRQr2_Chr09g0408801"/>
    <property type="gene ID" value="HanXRQr2_Chr09g0408801"/>
</dbReference>
<dbReference type="EMBL" id="MNCJ02000324">
    <property type="protein sequence ID" value="KAF5792688.1"/>
    <property type="molecule type" value="Genomic_DNA"/>
</dbReference>
<proteinExistence type="predicted"/>
<gene>
    <name evidence="1" type="ORF">HanXRQr2_Chr09g0408801</name>
</gene>
<organism evidence="1 2">
    <name type="scientific">Helianthus annuus</name>
    <name type="common">Common sunflower</name>
    <dbReference type="NCBI Taxonomy" id="4232"/>
    <lineage>
        <taxon>Eukaryota</taxon>
        <taxon>Viridiplantae</taxon>
        <taxon>Streptophyta</taxon>
        <taxon>Embryophyta</taxon>
        <taxon>Tracheophyta</taxon>
        <taxon>Spermatophyta</taxon>
        <taxon>Magnoliopsida</taxon>
        <taxon>eudicotyledons</taxon>
        <taxon>Gunneridae</taxon>
        <taxon>Pentapetalae</taxon>
        <taxon>asterids</taxon>
        <taxon>campanulids</taxon>
        <taxon>Asterales</taxon>
        <taxon>Asteraceae</taxon>
        <taxon>Asteroideae</taxon>
        <taxon>Heliantheae alliance</taxon>
        <taxon>Heliantheae</taxon>
        <taxon>Helianthus</taxon>
    </lineage>
</organism>